<proteinExistence type="predicted"/>
<dbReference type="GeneID" id="60320847"/>
<evidence type="ECO:0000313" key="1">
    <source>
        <dbReference type="EMBL" id="AXN53364.1"/>
    </source>
</evidence>
<sequence>MKRTLTAALGAVGVAVGLATAPPAQADAYDEFYAAADWLAGKYGVDVYVGTAPLDPGTYAQARGATIVLNSYFVAYPAELDAAIASEIATGYSRGRYCSAVQGIAAHEYAHVLDNVTGHSARAELVNALAAGMTGTVSGYAVTSVPEAIAESFVAVECDVPTPAEQAIYDMLTT</sequence>
<evidence type="ECO:0000313" key="2">
    <source>
        <dbReference type="Proteomes" id="UP000259812"/>
    </source>
</evidence>
<name>A0A346FCD9_9CAUD</name>
<dbReference type="Proteomes" id="UP000259812">
    <property type="component" value="Genome"/>
</dbReference>
<reference evidence="2" key="1">
    <citation type="submission" date="2018-07" db="EMBL/GenBank/DDBJ databases">
        <authorList>
            <person name="Quirk P.G."/>
            <person name="Krulwich T.A."/>
        </authorList>
    </citation>
    <scope>NUCLEOTIDE SEQUENCE [LARGE SCALE GENOMIC DNA]</scope>
</reference>
<protein>
    <submittedName>
        <fullName evidence="1">Metallophosphoesterase</fullName>
    </submittedName>
</protein>
<keyword evidence="2" id="KW-1185">Reference proteome</keyword>
<accession>A0A346FCD9</accession>
<dbReference type="RefSeq" id="YP_009949445.1">
    <property type="nucleotide sequence ID" value="NC_051580.1"/>
</dbReference>
<dbReference type="EMBL" id="MH632120">
    <property type="protein sequence ID" value="AXN53364.1"/>
    <property type="molecule type" value="Genomic_DNA"/>
</dbReference>
<dbReference type="KEGG" id="vg:60320847"/>
<organism evidence="1 2">
    <name type="scientific">Mycobacterium phage Thonko</name>
    <dbReference type="NCBI Taxonomy" id="2282910"/>
    <lineage>
        <taxon>Viruses</taxon>
        <taxon>Duplodnaviria</taxon>
        <taxon>Heunggongvirae</taxon>
        <taxon>Uroviricota</taxon>
        <taxon>Caudoviricetes</taxon>
        <taxon>Bclasvirinae</taxon>
        <taxon>Thonkovirus</taxon>
        <taxon>Thonkovirus thonko</taxon>
    </lineage>
</organism>
<gene>
    <name evidence="1" type="primary">94</name>
    <name evidence="1" type="ORF">PBI_THONKO_94</name>
</gene>